<evidence type="ECO:0000259" key="2">
    <source>
        <dbReference type="Pfam" id="PF07992"/>
    </source>
</evidence>
<dbReference type="AlphaFoldDB" id="A0A7X5ARQ1"/>
<dbReference type="InterPro" id="IPR051691">
    <property type="entry name" value="Metab_Enz_Cyan_OpOx_G3PDH"/>
</dbReference>
<reference evidence="3 4" key="1">
    <citation type="submission" date="2017-05" db="EMBL/GenBank/DDBJ databases">
        <title>High clonality and local adaptation shapes Vibrionaceae linages within an endangered oasis.</title>
        <authorList>
            <person name="Vazquez-Rosas-Landa M."/>
        </authorList>
    </citation>
    <scope>NUCLEOTIDE SEQUENCE [LARGE SCALE GENOMIC DNA]</scope>
    <source>
        <strain evidence="3 4">P46_P4S1P180</strain>
    </source>
</reference>
<dbReference type="Proteomes" id="UP000465712">
    <property type="component" value="Unassembled WGS sequence"/>
</dbReference>
<dbReference type="PRINTS" id="PR00368">
    <property type="entry name" value="FADPNR"/>
</dbReference>
<dbReference type="EMBL" id="WXWW01000039">
    <property type="protein sequence ID" value="NAW63992.1"/>
    <property type="molecule type" value="Genomic_DNA"/>
</dbReference>
<evidence type="ECO:0000256" key="1">
    <source>
        <dbReference type="ARBA" id="ARBA00023002"/>
    </source>
</evidence>
<gene>
    <name evidence="3" type="ORF">CAG72_02070</name>
</gene>
<dbReference type="InterPro" id="IPR041854">
    <property type="entry name" value="BFD-like_2Fe2S-bd_dom_sf"/>
</dbReference>
<evidence type="ECO:0000313" key="4">
    <source>
        <dbReference type="Proteomes" id="UP000465712"/>
    </source>
</evidence>
<proteinExistence type="predicted"/>
<dbReference type="Gene3D" id="1.10.10.1100">
    <property type="entry name" value="BFD-like [2Fe-2S]-binding domain"/>
    <property type="match status" value="1"/>
</dbReference>
<dbReference type="SUPFAM" id="SSF51905">
    <property type="entry name" value="FAD/NAD(P)-binding domain"/>
    <property type="match status" value="1"/>
</dbReference>
<dbReference type="GO" id="GO:0016491">
    <property type="term" value="F:oxidoreductase activity"/>
    <property type="evidence" value="ECO:0007669"/>
    <property type="project" value="UniProtKB-KW"/>
</dbReference>
<protein>
    <submittedName>
        <fullName evidence="3">FAD-dependent oxidoreductase</fullName>
    </submittedName>
</protein>
<dbReference type="Gene3D" id="3.50.50.60">
    <property type="entry name" value="FAD/NAD(P)-binding domain"/>
    <property type="match status" value="2"/>
</dbReference>
<dbReference type="Pfam" id="PF07992">
    <property type="entry name" value="Pyr_redox_2"/>
    <property type="match status" value="1"/>
</dbReference>
<dbReference type="InterPro" id="IPR017224">
    <property type="entry name" value="Opine_Oxase_asu/HCN_bsu"/>
</dbReference>
<keyword evidence="1" id="KW-0560">Oxidoreductase</keyword>
<name>A0A7X5ARQ1_9GAMM</name>
<dbReference type="PANTHER" id="PTHR42949:SF3">
    <property type="entry name" value="ANAEROBIC GLYCEROL-3-PHOSPHATE DEHYDROGENASE SUBUNIT B"/>
    <property type="match status" value="1"/>
</dbReference>
<organism evidence="3 4">
    <name type="scientific">Photobacterium halotolerans</name>
    <dbReference type="NCBI Taxonomy" id="265726"/>
    <lineage>
        <taxon>Bacteria</taxon>
        <taxon>Pseudomonadati</taxon>
        <taxon>Pseudomonadota</taxon>
        <taxon>Gammaproteobacteria</taxon>
        <taxon>Vibrionales</taxon>
        <taxon>Vibrionaceae</taxon>
        <taxon>Photobacterium</taxon>
    </lineage>
</organism>
<feature type="domain" description="FAD/NAD(P)-binding" evidence="2">
    <location>
        <begin position="4"/>
        <end position="322"/>
    </location>
</feature>
<dbReference type="PANTHER" id="PTHR42949">
    <property type="entry name" value="ANAEROBIC GLYCEROL-3-PHOSPHATE DEHYDROGENASE SUBUNIT B"/>
    <property type="match status" value="1"/>
</dbReference>
<evidence type="ECO:0000313" key="3">
    <source>
        <dbReference type="EMBL" id="NAW63992.1"/>
    </source>
</evidence>
<dbReference type="CDD" id="cd19946">
    <property type="entry name" value="GlpA-like_Fer2_BFD-like"/>
    <property type="match status" value="1"/>
</dbReference>
<dbReference type="InterPro" id="IPR036188">
    <property type="entry name" value="FAD/NAD-bd_sf"/>
</dbReference>
<accession>A0A7X5ARQ1</accession>
<sequence length="460" mass="50420">MPENIVIVGAGPAGMSIASTLSAFGIRSTVIDESPKAGGVIYRGPWRATQTMPHLDESLQKNIALQQALVAEHQHNIELLTETRVLGPLAGSQLLLSRHDRLSAQDFDYLFLATGCQERSIPFPGWQLPGVMLAGGIQLQLKSGLVRPGRQAVLTGTGPLLILLACQLLRSGVEVKGVYDATSFSAMSKEVIALLNRPQMALEGLSLLAYLRLHQVPVNYGWGIVKAKGSVSLERVAVAPYNSNWEADQQKIQWIEADLLGVGYGFVSRSQLAQLMDLEVRMDEFSGLIPVTDAYQRSSRANIFCAGDSARFAGADVAIVEGQIAALALVAELYPDKAADVAERLSELQKTLKRLYRFRGAFDRANQRKKGLLNLPDAETVICRCEQVKRSAIDKAIAEGCRDSVSLKMRTRVTMGDCQGKTCSHYCYDRLASEGFHREQGQFRVRFPLDPIPFAAMENE</sequence>
<comment type="caution">
    <text evidence="3">The sequence shown here is derived from an EMBL/GenBank/DDBJ whole genome shotgun (WGS) entry which is preliminary data.</text>
</comment>
<dbReference type="PRINTS" id="PR00411">
    <property type="entry name" value="PNDRDTASEI"/>
</dbReference>
<dbReference type="InterPro" id="IPR023753">
    <property type="entry name" value="FAD/NAD-binding_dom"/>
</dbReference>
<dbReference type="PIRSF" id="PIRSF037495">
    <property type="entry name" value="Opine_OX_OoxA/HcnB"/>
    <property type="match status" value="1"/>
</dbReference>
<dbReference type="RefSeq" id="WP_161442515.1">
    <property type="nucleotide sequence ID" value="NZ_WXWW01000039.1"/>
</dbReference>